<dbReference type="InterPro" id="IPR031304">
    <property type="entry name" value="SLT_2"/>
</dbReference>
<name>A0A0P1FQJ4_9RHOB</name>
<gene>
    <name evidence="4" type="primary">mltB_2</name>
    <name evidence="3" type="ORF">TL5118_01262</name>
    <name evidence="4" type="ORF">TL5120_00242</name>
</gene>
<dbReference type="EC" id="4.2.2.-" evidence="4"/>
<proteinExistence type="predicted"/>
<dbReference type="GO" id="GO:0009253">
    <property type="term" value="P:peptidoglycan catabolic process"/>
    <property type="evidence" value="ECO:0007669"/>
    <property type="project" value="TreeGrafter"/>
</dbReference>
<dbReference type="PANTHER" id="PTHR30163:SF8">
    <property type="entry name" value="LYTIC MUREIN TRANSGLYCOSYLASE"/>
    <property type="match status" value="1"/>
</dbReference>
<dbReference type="GO" id="GO:0008933">
    <property type="term" value="F:peptidoglycan lytic transglycosylase activity"/>
    <property type="evidence" value="ECO:0007669"/>
    <property type="project" value="TreeGrafter"/>
</dbReference>
<dbReference type="Proteomes" id="UP000051086">
    <property type="component" value="Unassembled WGS sequence"/>
</dbReference>
<reference evidence="4 6" key="1">
    <citation type="submission" date="2015-09" db="EMBL/GenBank/DDBJ databases">
        <authorList>
            <consortium name="Swine Surveillance"/>
        </authorList>
    </citation>
    <scope>NUCLEOTIDE SEQUENCE [LARGE SCALE GENOMIC DNA]</scope>
    <source>
        <strain evidence="4 6">5120</strain>
    </source>
</reference>
<keyword evidence="1" id="KW-0732">Signal</keyword>
<accession>A0A0P1FQJ4</accession>
<reference evidence="3 5" key="2">
    <citation type="submission" date="2015-09" db="EMBL/GenBank/DDBJ databases">
        <authorList>
            <person name="Rodrigo-Torres L."/>
            <person name="Arahal D.R."/>
        </authorList>
    </citation>
    <scope>NUCLEOTIDE SEQUENCE [LARGE SCALE GENOMIC DNA]</scope>
    <source>
        <strain evidence="3 5">CECT 5118</strain>
    </source>
</reference>
<feature type="signal peptide" evidence="1">
    <location>
        <begin position="1"/>
        <end position="28"/>
    </location>
</feature>
<dbReference type="Gene3D" id="1.10.8.350">
    <property type="entry name" value="Bacterial muramidase"/>
    <property type="match status" value="1"/>
</dbReference>
<dbReference type="AlphaFoldDB" id="A0A0P1FQJ4"/>
<dbReference type="OrthoDB" id="9808544at2"/>
<dbReference type="PANTHER" id="PTHR30163">
    <property type="entry name" value="MEMBRANE-BOUND LYTIC MUREIN TRANSGLYCOSYLASE B"/>
    <property type="match status" value="1"/>
</dbReference>
<dbReference type="Proteomes" id="UP000051887">
    <property type="component" value="Unassembled WGS sequence"/>
</dbReference>
<dbReference type="InterPro" id="IPR023346">
    <property type="entry name" value="Lysozyme-like_dom_sf"/>
</dbReference>
<protein>
    <submittedName>
        <fullName evidence="4">Membrane-bound lytic murein transglycosylase B</fullName>
        <ecNumber evidence="4">4.2.2.-</ecNumber>
    </submittedName>
</protein>
<evidence type="ECO:0000313" key="6">
    <source>
        <dbReference type="Proteomes" id="UP000051887"/>
    </source>
</evidence>
<dbReference type="EMBL" id="CYSB01000025">
    <property type="protein sequence ID" value="CUH65336.1"/>
    <property type="molecule type" value="Genomic_DNA"/>
</dbReference>
<feature type="chain" id="PRO_5009792484" evidence="1">
    <location>
        <begin position="29"/>
        <end position="273"/>
    </location>
</feature>
<evidence type="ECO:0000256" key="1">
    <source>
        <dbReference type="SAM" id="SignalP"/>
    </source>
</evidence>
<feature type="domain" description="Transglycosylase SLT" evidence="2">
    <location>
        <begin position="38"/>
        <end position="241"/>
    </location>
</feature>
<dbReference type="Gene3D" id="1.10.530.10">
    <property type="match status" value="1"/>
</dbReference>
<evidence type="ECO:0000313" key="3">
    <source>
        <dbReference type="EMBL" id="CUH65336.1"/>
    </source>
</evidence>
<keyword evidence="4" id="KW-0456">Lyase</keyword>
<evidence type="ECO:0000313" key="4">
    <source>
        <dbReference type="EMBL" id="CUH70466.1"/>
    </source>
</evidence>
<dbReference type="RefSeq" id="WP_082626119.1">
    <property type="nucleotide sequence ID" value="NZ_CYSB01000025.1"/>
</dbReference>
<dbReference type="SUPFAM" id="SSF53955">
    <property type="entry name" value="Lysozyme-like"/>
    <property type="match status" value="1"/>
</dbReference>
<sequence length="273" mass="29560">MLRALFTPAFTLTLSLTLSLALPPAATAATCGNSAVGFQAWKQDFASYARKKGVKQRGLAALAGAQYASRTIAADRNQKSFRYSLDKFMQIRGAPTIVAQGRKRKAQDAAFFAALEKRYGVPAGVILAIHGMETGFGRFMGDSNVVDAINTLSFDCRRPSFFTPHALAALQLVDRGGLSADTLGAKHGEVGHTQFLPGNILKYGVDGNGDGRVDLTNRVDALTSTANFLKKKGWRRGRPYQEGERNFKVIQEWNAATVYQQAIALMAARIDAP</sequence>
<dbReference type="InterPro" id="IPR043426">
    <property type="entry name" value="MltB-like"/>
</dbReference>
<evidence type="ECO:0000259" key="2">
    <source>
        <dbReference type="Pfam" id="PF13406"/>
    </source>
</evidence>
<dbReference type="CDD" id="cd13399">
    <property type="entry name" value="Slt35-like"/>
    <property type="match status" value="1"/>
</dbReference>
<dbReference type="Pfam" id="PF13406">
    <property type="entry name" value="SLT_2"/>
    <property type="match status" value="1"/>
</dbReference>
<keyword evidence="5" id="KW-1185">Reference proteome</keyword>
<dbReference type="EMBL" id="CYSC01000007">
    <property type="protein sequence ID" value="CUH70466.1"/>
    <property type="molecule type" value="Genomic_DNA"/>
</dbReference>
<organism evidence="4 6">
    <name type="scientific">Thalassovita autumnalis</name>
    <dbReference type="NCBI Taxonomy" id="2072972"/>
    <lineage>
        <taxon>Bacteria</taxon>
        <taxon>Pseudomonadati</taxon>
        <taxon>Pseudomonadota</taxon>
        <taxon>Alphaproteobacteria</taxon>
        <taxon>Rhodobacterales</taxon>
        <taxon>Roseobacteraceae</taxon>
        <taxon>Thalassovita</taxon>
    </lineage>
</organism>
<evidence type="ECO:0000313" key="5">
    <source>
        <dbReference type="Proteomes" id="UP000051086"/>
    </source>
</evidence>